<dbReference type="KEGG" id="bdr:105222835"/>
<dbReference type="PROSITE" id="PS00346">
    <property type="entry name" value="ETS_DOMAIN_2"/>
    <property type="match status" value="1"/>
</dbReference>
<dbReference type="RefSeq" id="XP_011198654.3">
    <property type="nucleotide sequence ID" value="XM_011200352.3"/>
</dbReference>
<dbReference type="GO" id="GO:0030154">
    <property type="term" value="P:cell differentiation"/>
    <property type="evidence" value="ECO:0007669"/>
    <property type="project" value="TreeGrafter"/>
</dbReference>
<keyword evidence="2 3" id="KW-0238">DNA-binding</keyword>
<evidence type="ECO:0000256" key="3">
    <source>
        <dbReference type="RuleBase" id="RU004019"/>
    </source>
</evidence>
<keyword evidence="3" id="KW-0539">Nucleus</keyword>
<feature type="compositionally biased region" description="Low complexity" evidence="4">
    <location>
        <begin position="350"/>
        <end position="360"/>
    </location>
</feature>
<reference evidence="7" key="2">
    <citation type="submission" date="2025-08" db="UniProtKB">
        <authorList>
            <consortium name="RefSeq"/>
        </authorList>
    </citation>
    <scope>IDENTIFICATION</scope>
    <source>
        <tissue evidence="7">Adult</tissue>
    </source>
</reference>
<organism evidence="6 7">
    <name type="scientific">Bactrocera dorsalis</name>
    <name type="common">Oriental fruit fly</name>
    <name type="synonym">Dacus dorsalis</name>
    <dbReference type="NCBI Taxonomy" id="27457"/>
    <lineage>
        <taxon>Eukaryota</taxon>
        <taxon>Metazoa</taxon>
        <taxon>Ecdysozoa</taxon>
        <taxon>Arthropoda</taxon>
        <taxon>Hexapoda</taxon>
        <taxon>Insecta</taxon>
        <taxon>Pterygota</taxon>
        <taxon>Neoptera</taxon>
        <taxon>Endopterygota</taxon>
        <taxon>Diptera</taxon>
        <taxon>Brachycera</taxon>
        <taxon>Muscomorpha</taxon>
        <taxon>Tephritoidea</taxon>
        <taxon>Tephritidae</taxon>
        <taxon>Bactrocera</taxon>
        <taxon>Bactrocera</taxon>
    </lineage>
</organism>
<dbReference type="Pfam" id="PF00178">
    <property type="entry name" value="Ets"/>
    <property type="match status" value="1"/>
</dbReference>
<comment type="similarity">
    <text evidence="1 3">Belongs to the ETS family.</text>
</comment>
<dbReference type="FunCoup" id="A0A6I9V7C6">
    <property type="interactions" value="293"/>
</dbReference>
<dbReference type="InterPro" id="IPR036388">
    <property type="entry name" value="WH-like_DNA-bd_sf"/>
</dbReference>
<feature type="region of interest" description="Disordered" evidence="4">
    <location>
        <begin position="312"/>
        <end position="382"/>
    </location>
</feature>
<dbReference type="Gene3D" id="1.10.10.10">
    <property type="entry name" value="Winged helix-like DNA-binding domain superfamily/Winged helix DNA-binding domain"/>
    <property type="match status" value="1"/>
</dbReference>
<dbReference type="InParanoid" id="A0A6I9V7C6"/>
<accession>A0A6I9V7C6</accession>
<keyword evidence="6" id="KW-1185">Reference proteome</keyword>
<dbReference type="Proteomes" id="UP001652620">
    <property type="component" value="Chromosome 2"/>
</dbReference>
<dbReference type="PROSITE" id="PS00345">
    <property type="entry name" value="ETS_DOMAIN_1"/>
    <property type="match status" value="1"/>
</dbReference>
<dbReference type="InterPro" id="IPR000418">
    <property type="entry name" value="Ets_dom"/>
</dbReference>
<name>A0A6I9V7C6_BACDO</name>
<feature type="domain" description="ETS" evidence="5">
    <location>
        <begin position="502"/>
        <end position="583"/>
    </location>
</feature>
<feature type="region of interest" description="Disordered" evidence="4">
    <location>
        <begin position="163"/>
        <end position="188"/>
    </location>
</feature>
<dbReference type="PANTHER" id="PTHR11849">
    <property type="entry name" value="ETS"/>
    <property type="match status" value="1"/>
</dbReference>
<sequence>MDTHKLTNYASNVGMIENLQLEDVVDSAAYSRTNNDAVASISNEISSTAVTPAPLTTTSIHGMTKSTYSHSNSNSHNRNTANRADHEECTESAHSPMEADQNVEMPSTTYKSPCCLTFPLPPVQMQSLAPTLSITTPLSTAAAAAASNADLSREHWYAHAHVHAHSHPHPHPHHHHHHHHHHHQQMSEDLVMYTPPVVSATTSVSATASASASPTSIGKFGLDSSTEEYLSARVHATTTSPSASAKGARHERTSSTAFFDIPAVTHPYCYRFPSTSPAAILKKNDPEPALSFCSNPTTAATTNMIPMSHHYHSTKEEHPDSTTTHLSGHSHQQLSHHPSHMHIQPHPHAHPAAQHSLPTHAHTHTSSHPHVHSSMLHQPHTGHLSTHASAFKFGHGSILSTSAATMYHQHAYSTTNGNSYGLRSNGSLSPTASLTLASTSSTDVDLKYESPYNSTISSTYALRPVTVDSTTVSSTDGDIKYNGLYNNAISTSQTVSQRRGSLQLWQFLVALLDEPTTSSSCIAWTGRGMEFKLIEPEEVARRWGLQKNRPAMNYDKLSRSLRYYYEKGIMQKVNGERYVYRFVCDPEALFNMAYGHLASATNGTPPSTKSEHHTHILSTAAAAAAAAAAVTLTASKNMPEPIGNGNLLGRNDLSLNVDHTMEHSHGERERNIVTQLSAASARTNSDSIFYTSPIHKY</sequence>
<protein>
    <submittedName>
        <fullName evidence="7">ETV5-related protein Ets96B</fullName>
    </submittedName>
</protein>
<dbReference type="PANTHER" id="PTHR11849:SF282">
    <property type="entry name" value="ETV5-RELATED PROTEIN ETS96B"/>
    <property type="match status" value="1"/>
</dbReference>
<dbReference type="GO" id="GO:0000981">
    <property type="term" value="F:DNA-binding transcription factor activity, RNA polymerase II-specific"/>
    <property type="evidence" value="ECO:0007669"/>
    <property type="project" value="TreeGrafter"/>
</dbReference>
<feature type="compositionally biased region" description="Basic residues" evidence="4">
    <location>
        <begin position="163"/>
        <end position="184"/>
    </location>
</feature>
<feature type="compositionally biased region" description="Basic residues" evidence="4">
    <location>
        <begin position="337"/>
        <end position="349"/>
    </location>
</feature>
<dbReference type="InterPro" id="IPR036390">
    <property type="entry name" value="WH_DNA-bd_sf"/>
</dbReference>
<evidence type="ECO:0000256" key="2">
    <source>
        <dbReference type="ARBA" id="ARBA00023125"/>
    </source>
</evidence>
<dbReference type="SMART" id="SM00413">
    <property type="entry name" value="ETS"/>
    <property type="match status" value="1"/>
</dbReference>
<feature type="compositionally biased region" description="Low complexity" evidence="4">
    <location>
        <begin position="66"/>
        <end position="82"/>
    </location>
</feature>
<dbReference type="GO" id="GO:0005634">
    <property type="term" value="C:nucleus"/>
    <property type="evidence" value="ECO:0007669"/>
    <property type="project" value="UniProtKB-SubCell"/>
</dbReference>
<evidence type="ECO:0000256" key="1">
    <source>
        <dbReference type="ARBA" id="ARBA00005562"/>
    </source>
</evidence>
<comment type="subcellular location">
    <subcellularLocation>
        <location evidence="3">Nucleus</location>
    </subcellularLocation>
</comment>
<dbReference type="SUPFAM" id="SSF46785">
    <property type="entry name" value="Winged helix' DNA-binding domain"/>
    <property type="match status" value="1"/>
</dbReference>
<reference evidence="6" key="1">
    <citation type="submission" date="2025-05" db="UniProtKB">
        <authorList>
            <consortium name="RefSeq"/>
        </authorList>
    </citation>
    <scope>NUCLEOTIDE SEQUENCE [LARGE SCALE GENOMIC DNA]</scope>
</reference>
<dbReference type="PRINTS" id="PR00454">
    <property type="entry name" value="ETSDOMAIN"/>
</dbReference>
<dbReference type="GeneID" id="105222835"/>
<dbReference type="AlphaFoldDB" id="A0A6I9V7C6"/>
<feature type="compositionally biased region" description="Basic residues" evidence="4">
    <location>
        <begin position="361"/>
        <end position="371"/>
    </location>
</feature>
<feature type="compositionally biased region" description="Low complexity" evidence="4">
    <location>
        <begin position="325"/>
        <end position="336"/>
    </location>
</feature>
<evidence type="ECO:0000256" key="4">
    <source>
        <dbReference type="SAM" id="MobiDB-lite"/>
    </source>
</evidence>
<evidence type="ECO:0000313" key="7">
    <source>
        <dbReference type="RefSeq" id="XP_011198654.3"/>
    </source>
</evidence>
<evidence type="ECO:0000313" key="6">
    <source>
        <dbReference type="Proteomes" id="UP001652620"/>
    </source>
</evidence>
<dbReference type="OrthoDB" id="10067219at2759"/>
<dbReference type="GO" id="GO:0043565">
    <property type="term" value="F:sequence-specific DNA binding"/>
    <property type="evidence" value="ECO:0007669"/>
    <property type="project" value="InterPro"/>
</dbReference>
<dbReference type="InterPro" id="IPR046328">
    <property type="entry name" value="ETS_fam"/>
</dbReference>
<dbReference type="PROSITE" id="PS50061">
    <property type="entry name" value="ETS_DOMAIN_3"/>
    <property type="match status" value="1"/>
</dbReference>
<evidence type="ECO:0000259" key="5">
    <source>
        <dbReference type="PROSITE" id="PS50061"/>
    </source>
</evidence>
<feature type="region of interest" description="Disordered" evidence="4">
    <location>
        <begin position="63"/>
        <end position="83"/>
    </location>
</feature>
<gene>
    <name evidence="7" type="primary">LOC105222835</name>
</gene>
<proteinExistence type="inferred from homology"/>